<dbReference type="Proteomes" id="UP001303373">
    <property type="component" value="Chromosome 5"/>
</dbReference>
<protein>
    <submittedName>
        <fullName evidence="3">NAD dependent epimerase/dehydratase</fullName>
    </submittedName>
</protein>
<dbReference type="GO" id="GO:0016491">
    <property type="term" value="F:oxidoreductase activity"/>
    <property type="evidence" value="ECO:0007669"/>
    <property type="project" value="UniProtKB-KW"/>
</dbReference>
<proteinExistence type="inferred from homology"/>
<evidence type="ECO:0000313" key="3">
    <source>
        <dbReference type="EMBL" id="WPH00926.1"/>
    </source>
</evidence>
<dbReference type="PANTHER" id="PTHR24321:SF8">
    <property type="entry name" value="ESTRADIOL 17-BETA-DEHYDROGENASE 8-RELATED"/>
    <property type="match status" value="1"/>
</dbReference>
<keyword evidence="2" id="KW-0560">Oxidoreductase</keyword>
<dbReference type="EMBL" id="CP138584">
    <property type="protein sequence ID" value="WPH00926.1"/>
    <property type="molecule type" value="Genomic_DNA"/>
</dbReference>
<evidence type="ECO:0000313" key="4">
    <source>
        <dbReference type="Proteomes" id="UP001303373"/>
    </source>
</evidence>
<dbReference type="AlphaFoldDB" id="A0AAQ3M6S4"/>
<dbReference type="Gene3D" id="3.40.50.720">
    <property type="entry name" value="NAD(P)-binding Rossmann-like Domain"/>
    <property type="match status" value="1"/>
</dbReference>
<dbReference type="CDD" id="cd05233">
    <property type="entry name" value="SDR_c"/>
    <property type="match status" value="1"/>
</dbReference>
<dbReference type="InterPro" id="IPR036291">
    <property type="entry name" value="NAD(P)-bd_dom_sf"/>
</dbReference>
<evidence type="ECO:0000256" key="1">
    <source>
        <dbReference type="ARBA" id="ARBA00006484"/>
    </source>
</evidence>
<dbReference type="SUPFAM" id="SSF51735">
    <property type="entry name" value="NAD(P)-binding Rossmann-fold domains"/>
    <property type="match status" value="1"/>
</dbReference>
<gene>
    <name evidence="3" type="ORF">R9X50_00376000</name>
</gene>
<comment type="similarity">
    <text evidence="1">Belongs to the short-chain dehydrogenases/reductases (SDR) family.</text>
</comment>
<organism evidence="3 4">
    <name type="scientific">Acrodontium crateriforme</name>
    <dbReference type="NCBI Taxonomy" id="150365"/>
    <lineage>
        <taxon>Eukaryota</taxon>
        <taxon>Fungi</taxon>
        <taxon>Dikarya</taxon>
        <taxon>Ascomycota</taxon>
        <taxon>Pezizomycotina</taxon>
        <taxon>Dothideomycetes</taxon>
        <taxon>Dothideomycetidae</taxon>
        <taxon>Mycosphaerellales</taxon>
        <taxon>Teratosphaeriaceae</taxon>
        <taxon>Acrodontium</taxon>
    </lineage>
</organism>
<keyword evidence="4" id="KW-1185">Reference proteome</keyword>
<evidence type="ECO:0000256" key="2">
    <source>
        <dbReference type="ARBA" id="ARBA00023002"/>
    </source>
</evidence>
<sequence length="269" mass="28560">MSLDFGLKDVHVLITGAAGGIGFETVKIFQQLGARITAHYNTKIGALANLAGIVTLQADVRDEADITRLFKQAAEQNGGAVSVLIVNHGIWPAQDTGIAEMDLAQWRNTLAVNLTGPFLLCRAYLCALRAAGDEVKRTANIIFVGSTAGKFGEALHGDYAAAKSAVMYGLTPTLKNEIVAIAPRGRVNSVNPGWVATAMAEEALQDTRFVARALATTPLQKVARPDDVARQIAVLASPILSGHVSGQNWMVDGGMEGRLLFPPQSRKSD</sequence>
<accession>A0AAQ3M6S4</accession>
<dbReference type="Pfam" id="PF13561">
    <property type="entry name" value="adh_short_C2"/>
    <property type="match status" value="1"/>
</dbReference>
<reference evidence="3 4" key="1">
    <citation type="submission" date="2023-11" db="EMBL/GenBank/DDBJ databases">
        <title>An acidophilic fungus is an integral part of prey digestion in a carnivorous sundew plant.</title>
        <authorList>
            <person name="Tsai I.J."/>
        </authorList>
    </citation>
    <scope>NUCLEOTIDE SEQUENCE [LARGE SCALE GENOMIC DNA]</scope>
    <source>
        <strain evidence="3">169a</strain>
    </source>
</reference>
<dbReference type="PANTHER" id="PTHR24321">
    <property type="entry name" value="DEHYDROGENASES, SHORT CHAIN"/>
    <property type="match status" value="1"/>
</dbReference>
<name>A0AAQ3M6S4_9PEZI</name>
<dbReference type="InterPro" id="IPR002347">
    <property type="entry name" value="SDR_fam"/>
</dbReference>
<dbReference type="PRINTS" id="PR00081">
    <property type="entry name" value="GDHRDH"/>
</dbReference>